<feature type="region of interest" description="Disordered" evidence="1">
    <location>
        <begin position="1"/>
        <end position="44"/>
    </location>
</feature>
<evidence type="ECO:0000313" key="3">
    <source>
        <dbReference type="Proteomes" id="UP000004030"/>
    </source>
</evidence>
<reference evidence="2 3" key="1">
    <citation type="journal article" date="2012" name="J. Bacteriol.">
        <title>Genome sequence of benzo(a)pyrene-degrading bacterium Novosphingobium pentaromativorans US6-1.</title>
        <authorList>
            <person name="Luo Y.R."/>
            <person name="Kang S.G."/>
            <person name="Kim S.J."/>
            <person name="Kim M.R."/>
            <person name="Li N."/>
            <person name="Lee J.H."/>
            <person name="Kwon K.K."/>
        </authorList>
    </citation>
    <scope>NUCLEOTIDE SEQUENCE [LARGE SCALE GENOMIC DNA]</scope>
    <source>
        <strain evidence="2 3">US6-1</strain>
    </source>
</reference>
<dbReference type="eggNOG" id="COG3667">
    <property type="taxonomic scope" value="Bacteria"/>
</dbReference>
<comment type="caution">
    <text evidence="2">The sequence shown here is derived from an EMBL/GenBank/DDBJ whole genome shotgun (WGS) entry which is preliminary data.</text>
</comment>
<dbReference type="PATRIC" id="fig|1088721.3.peg.4468"/>
<dbReference type="SUPFAM" id="SSF103515">
    <property type="entry name" value="Autotransporter"/>
    <property type="match status" value="1"/>
</dbReference>
<protein>
    <submittedName>
        <fullName evidence="2">Copper resistance B</fullName>
    </submittedName>
</protein>
<dbReference type="GO" id="GO:0005507">
    <property type="term" value="F:copper ion binding"/>
    <property type="evidence" value="ECO:0007669"/>
    <property type="project" value="InterPro"/>
</dbReference>
<dbReference type="KEGG" id="npn:JI59_22860"/>
<dbReference type="InterPro" id="IPR007939">
    <property type="entry name" value="Cu-R_B_prcur"/>
</dbReference>
<evidence type="ECO:0000313" key="2">
    <source>
        <dbReference type="EMBL" id="EHJ58496.1"/>
    </source>
</evidence>
<sequence length="270" mass="29762">MQEDHSAHGVPPADRSDPHADGTALPAGNAAPPPIPGDWHADRSFDPADMAQVRATQRRAHGGGTYSQVIVDIAEYRAIGDDGGYAWKAEAWYGGDINRAVLKTEGDGRFRGDLNGAEVEALYSRAIDPYWNLQAGLRYDFEPSRAYAAIGVEGLAPYWFELESAVFLSDRGHIFVRAGGYHDMRVTQRLIIQPRAEINLSAQDIPSDRIGAGLSSVELGVRLRYEFTREFAPYVGVHWERSFANTADFARADGRDVSNASFVAGVRFWF</sequence>
<dbReference type="Pfam" id="PF05275">
    <property type="entry name" value="CopB"/>
    <property type="match status" value="1"/>
</dbReference>
<dbReference type="GO" id="GO:0009279">
    <property type="term" value="C:cell outer membrane"/>
    <property type="evidence" value="ECO:0007669"/>
    <property type="project" value="InterPro"/>
</dbReference>
<organism evidence="2 3">
    <name type="scientific">Novosphingobium pentaromativorans US6-1</name>
    <dbReference type="NCBI Taxonomy" id="1088721"/>
    <lineage>
        <taxon>Bacteria</taxon>
        <taxon>Pseudomonadati</taxon>
        <taxon>Pseudomonadota</taxon>
        <taxon>Alphaproteobacteria</taxon>
        <taxon>Sphingomonadales</taxon>
        <taxon>Sphingomonadaceae</taxon>
        <taxon>Novosphingobium</taxon>
    </lineage>
</organism>
<accession>G6EJM7</accession>
<evidence type="ECO:0000256" key="1">
    <source>
        <dbReference type="SAM" id="MobiDB-lite"/>
    </source>
</evidence>
<dbReference type="Gene3D" id="2.40.128.130">
    <property type="entry name" value="Autotransporter beta-domain"/>
    <property type="match status" value="1"/>
</dbReference>
<dbReference type="EMBL" id="AGFM01000077">
    <property type="protein sequence ID" value="EHJ58496.1"/>
    <property type="molecule type" value="Genomic_DNA"/>
</dbReference>
<keyword evidence="3" id="KW-1185">Reference proteome</keyword>
<dbReference type="AlphaFoldDB" id="G6EJM7"/>
<dbReference type="InterPro" id="IPR036709">
    <property type="entry name" value="Autotransporte_beta_dom_sf"/>
</dbReference>
<dbReference type="GO" id="GO:0006878">
    <property type="term" value="P:intracellular copper ion homeostasis"/>
    <property type="evidence" value="ECO:0007669"/>
    <property type="project" value="InterPro"/>
</dbReference>
<name>G6EJM7_9SPHN</name>
<gene>
    <name evidence="2" type="ORF">NSU_4548</name>
</gene>
<dbReference type="Proteomes" id="UP000004030">
    <property type="component" value="Unassembled WGS sequence"/>
</dbReference>
<proteinExistence type="predicted"/>